<name>A0A8H5XTR0_9HYPO</name>
<feature type="compositionally biased region" description="Polar residues" evidence="1">
    <location>
        <begin position="1"/>
        <end position="10"/>
    </location>
</feature>
<dbReference type="AlphaFoldDB" id="A0A8H5XTR0"/>
<comment type="caution">
    <text evidence="2">The sequence shown here is derived from an EMBL/GenBank/DDBJ whole genome shotgun (WGS) entry which is preliminary data.</text>
</comment>
<feature type="region of interest" description="Disordered" evidence="1">
    <location>
        <begin position="1"/>
        <end position="40"/>
    </location>
</feature>
<evidence type="ECO:0000313" key="2">
    <source>
        <dbReference type="EMBL" id="KAF5699411.1"/>
    </source>
</evidence>
<dbReference type="Proteomes" id="UP000544331">
    <property type="component" value="Unassembled WGS sequence"/>
</dbReference>
<evidence type="ECO:0000256" key="1">
    <source>
        <dbReference type="SAM" id="MobiDB-lite"/>
    </source>
</evidence>
<keyword evidence="3" id="KW-1185">Reference proteome</keyword>
<dbReference type="OrthoDB" id="5085613at2759"/>
<sequence length="80" mass="8753">MASQYPSGLTLTKVKHPNHPNSATPLPLFSSSAGKSDQESTLALKMAQAMEGEVDEAMRDMKRTWNEMAAENKGQSMVKK</sequence>
<reference evidence="2 3" key="1">
    <citation type="submission" date="2020-05" db="EMBL/GenBank/DDBJ databases">
        <title>Identification and distribution of gene clusters putatively required for synthesis of sphingolipid metabolism inhibitors in phylogenetically diverse species of the filamentous fungus Fusarium.</title>
        <authorList>
            <person name="Kim H.-S."/>
            <person name="Busman M."/>
            <person name="Brown D.W."/>
            <person name="Divon H."/>
            <person name="Uhlig S."/>
            <person name="Proctor R.H."/>
        </authorList>
    </citation>
    <scope>NUCLEOTIDE SEQUENCE [LARGE SCALE GENOMIC DNA]</scope>
    <source>
        <strain evidence="2 3">NRRL 66235</strain>
    </source>
</reference>
<organism evidence="2 3">
    <name type="scientific">Fusarium mundagurra</name>
    <dbReference type="NCBI Taxonomy" id="1567541"/>
    <lineage>
        <taxon>Eukaryota</taxon>
        <taxon>Fungi</taxon>
        <taxon>Dikarya</taxon>
        <taxon>Ascomycota</taxon>
        <taxon>Pezizomycotina</taxon>
        <taxon>Sordariomycetes</taxon>
        <taxon>Hypocreomycetidae</taxon>
        <taxon>Hypocreales</taxon>
        <taxon>Nectriaceae</taxon>
        <taxon>Fusarium</taxon>
        <taxon>Fusarium fujikuroi species complex</taxon>
    </lineage>
</organism>
<feature type="compositionally biased region" description="Polar residues" evidence="1">
    <location>
        <begin position="19"/>
        <end position="40"/>
    </location>
</feature>
<accession>A0A8H5XTR0</accession>
<gene>
    <name evidence="2" type="ORF">FMUND_14767</name>
</gene>
<evidence type="ECO:0000313" key="3">
    <source>
        <dbReference type="Proteomes" id="UP000544331"/>
    </source>
</evidence>
<protein>
    <submittedName>
        <fullName evidence="2">Uncharacterized protein</fullName>
    </submittedName>
</protein>
<proteinExistence type="predicted"/>
<dbReference type="EMBL" id="JAAOAN010000815">
    <property type="protein sequence ID" value="KAF5699411.1"/>
    <property type="molecule type" value="Genomic_DNA"/>
</dbReference>